<evidence type="ECO:0000313" key="2">
    <source>
        <dbReference type="EMBL" id="GEO91314.1"/>
    </source>
</evidence>
<accession>A0ABQ0X2S7</accession>
<protein>
    <recommendedName>
        <fullName evidence="4">Polyphosphate glucokinase</fullName>
    </recommendedName>
</protein>
<comment type="similarity">
    <text evidence="1">Belongs to the ROK (NagC/XylR) family.</text>
</comment>
<dbReference type="SUPFAM" id="SSF53067">
    <property type="entry name" value="Actin-like ATPase domain"/>
    <property type="match status" value="1"/>
</dbReference>
<evidence type="ECO:0000256" key="1">
    <source>
        <dbReference type="ARBA" id="ARBA00006479"/>
    </source>
</evidence>
<reference evidence="2 3" key="1">
    <citation type="submission" date="2019-07" db="EMBL/GenBank/DDBJ databases">
        <title>Whole genome shotgun sequence of Kocuria flava NBRC 107626.</title>
        <authorList>
            <person name="Hosoyama A."/>
            <person name="Uohara A."/>
            <person name="Ohji S."/>
            <person name="Ichikawa N."/>
        </authorList>
    </citation>
    <scope>NUCLEOTIDE SEQUENCE [LARGE SCALE GENOMIC DNA]</scope>
    <source>
        <strain evidence="2 3">NBRC 107626</strain>
    </source>
</reference>
<dbReference type="Gene3D" id="3.30.420.40">
    <property type="match status" value="2"/>
</dbReference>
<dbReference type="RefSeq" id="WP_083529387.1">
    <property type="nucleotide sequence ID" value="NZ_BJZR01000010.1"/>
</dbReference>
<evidence type="ECO:0000313" key="3">
    <source>
        <dbReference type="Proteomes" id="UP000321155"/>
    </source>
</evidence>
<name>A0ABQ0X2S7_9MICC</name>
<comment type="caution">
    <text evidence="2">The sequence shown here is derived from an EMBL/GenBank/DDBJ whole genome shotgun (WGS) entry which is preliminary data.</text>
</comment>
<keyword evidence="3" id="KW-1185">Reference proteome</keyword>
<gene>
    <name evidence="2" type="ORF">KFL01_06200</name>
</gene>
<sequence length="279" mass="28803">MARYGRRRDSISGWSTLHRLHIGVDVGGAEVAAAVVDPVPGSLLTPVRRVPAPVPATPEAVAAVVAEAVAELAAGPHAPDEEASVGVALPAIVRQGTTRSAAHIDPGWVGLAADRFLAERVGRPVHVINDADAAGIAEAHHGAGRDPDGRPVVGTVLLVTLGTGIGSAMIVDGRLVPNLELGHLEVGGVPAEQLASAEAKEREGLDWPAYAQRLQRYLAHLEFVASPDLIVVGGTLSEQHERFLPLLRLSTPVVPAALRAAAGVVGAARTAYLSVPTLD</sequence>
<organism evidence="2 3">
    <name type="scientific">Kocuria flava</name>
    <dbReference type="NCBI Taxonomy" id="446860"/>
    <lineage>
        <taxon>Bacteria</taxon>
        <taxon>Bacillati</taxon>
        <taxon>Actinomycetota</taxon>
        <taxon>Actinomycetes</taxon>
        <taxon>Micrococcales</taxon>
        <taxon>Micrococcaceae</taxon>
        <taxon>Kocuria</taxon>
    </lineage>
</organism>
<dbReference type="PANTHER" id="PTHR18964">
    <property type="entry name" value="ROK (REPRESSOR, ORF, KINASE) FAMILY"/>
    <property type="match status" value="1"/>
</dbReference>
<dbReference type="EMBL" id="BJZR01000010">
    <property type="protein sequence ID" value="GEO91314.1"/>
    <property type="molecule type" value="Genomic_DNA"/>
</dbReference>
<dbReference type="InterPro" id="IPR043129">
    <property type="entry name" value="ATPase_NBD"/>
</dbReference>
<proteinExistence type="inferred from homology"/>
<evidence type="ECO:0008006" key="4">
    <source>
        <dbReference type="Google" id="ProtNLM"/>
    </source>
</evidence>
<dbReference type="Proteomes" id="UP000321155">
    <property type="component" value="Unassembled WGS sequence"/>
</dbReference>
<dbReference type="Pfam" id="PF00480">
    <property type="entry name" value="ROK"/>
    <property type="match status" value="1"/>
</dbReference>
<dbReference type="InterPro" id="IPR000600">
    <property type="entry name" value="ROK"/>
</dbReference>
<dbReference type="NCBIfam" id="NF045942">
    <property type="entry name" value="PolPhglucPhase"/>
    <property type="match status" value="1"/>
</dbReference>
<dbReference type="PANTHER" id="PTHR18964:SF149">
    <property type="entry name" value="BIFUNCTIONAL UDP-N-ACETYLGLUCOSAMINE 2-EPIMERASE_N-ACETYLMANNOSAMINE KINASE"/>
    <property type="match status" value="1"/>
</dbReference>